<name>A0ACA9Y034_9ASCO</name>
<comment type="caution">
    <text evidence="1">The sequence shown here is derived from an EMBL/GenBank/DDBJ whole genome shotgun (WGS) entry which is preliminary data.</text>
</comment>
<protein>
    <submittedName>
        <fullName evidence="1">Uncharacterized protein</fullName>
    </submittedName>
</protein>
<accession>A0ACA9Y034</accession>
<sequence length="100" mass="11512">MDDKSKQDRIILELQLILKTSKQIEDNLLKSIELIDGEENFPTSRSTFDESIIQSTMFIQKVISLLQNIDNDEEVEASRLFIEEENGSKDNLSPNESDYS</sequence>
<organism evidence="1 2">
    <name type="scientific">[Candida] jaroonii</name>
    <dbReference type="NCBI Taxonomy" id="467808"/>
    <lineage>
        <taxon>Eukaryota</taxon>
        <taxon>Fungi</taxon>
        <taxon>Dikarya</taxon>
        <taxon>Ascomycota</taxon>
        <taxon>Saccharomycotina</taxon>
        <taxon>Pichiomycetes</taxon>
        <taxon>Debaryomycetaceae</taxon>
        <taxon>Yamadazyma</taxon>
    </lineage>
</organism>
<gene>
    <name evidence="1" type="ORF">CLIB1444_01S01530</name>
</gene>
<keyword evidence="2" id="KW-1185">Reference proteome</keyword>
<dbReference type="Proteomes" id="UP001152531">
    <property type="component" value="Unassembled WGS sequence"/>
</dbReference>
<evidence type="ECO:0000313" key="2">
    <source>
        <dbReference type="Proteomes" id="UP001152531"/>
    </source>
</evidence>
<dbReference type="EMBL" id="CALSDN010000001">
    <property type="protein sequence ID" value="CAH6718208.1"/>
    <property type="molecule type" value="Genomic_DNA"/>
</dbReference>
<evidence type="ECO:0000313" key="1">
    <source>
        <dbReference type="EMBL" id="CAH6718208.1"/>
    </source>
</evidence>
<proteinExistence type="predicted"/>
<reference evidence="1" key="1">
    <citation type="submission" date="2022-06" db="EMBL/GenBank/DDBJ databases">
        <authorList>
            <person name="Legras J.-L."/>
            <person name="Devillers H."/>
            <person name="Grondin C."/>
        </authorList>
    </citation>
    <scope>NUCLEOTIDE SEQUENCE</scope>
    <source>
        <strain evidence="1">CLIB 1444</strain>
    </source>
</reference>